<protein>
    <submittedName>
        <fullName evidence="1">Uncharacterized protein</fullName>
    </submittedName>
</protein>
<proteinExistence type="predicted"/>
<accession>A0A1W1E6Q7</accession>
<sequence length="697" mass="78202">MLLYYHNCHAHLSLLSLDVENNKLCTIDQYDYRYANIAVMKSHAGWETQTPTIFGIINPNGTKSICMYTQAVFGVTLKDYYQGNQITLTTLKIADAERKFELKSQDSVTQINTKLANCFPMNTFVKMHTSYDTLKEHIISVESFSMTMRVTLCSFIGSGSNYTLHTYECGTNVFFFNIPITPTIKSGEYTFLFSKSVVKSSGKDQYIDMHYDGGKVPLSETFGTSLSVPTKVLYSSLSPMEKGEYMGCSLDLKGDSVVVGSPKLTYEDSYQALGLYRSVPYDDKVTVIKPMVNIANTKGTMKGKHESTTSTWHAGYETSGSSSKTIASVNFHYGKSWGTSKMKMHSDQTNVSIHISSGISETDLIHTYGSTFYLWEYPLMKITDSSDVQGYLTVLIPDGFIDASTPTDDPLIAYDQDYQIGSILTYLKALKPQYDVKNLMFTKAAVVCTNDTAGGGMISYNINNSTQTEQAKTEENSFNAGASVTLAGLTMGGNRTISTIKNTAISTTLTTDFGITFQSGTVQDNIYEYQIIPVVYKQPNNMVMITYDIKLTGQGWNTLYIIPDVMLFLVYPYTKDPKSKTFTRSIRFYENPDKTVDIEVRLFSNSYSDAEKIICVLYTGEANYKKSPPDMSKCKKIGTLKLDVLENRKRISLRLKNYKLDKQSVVTVTLEHDNLGDLGRKYYWNTYPYISSTQIKT</sequence>
<gene>
    <name evidence="1" type="ORF">MNB_SUP05-SYMBIONT-5-1060</name>
</gene>
<name>A0A1W1E6Q7_9ZZZZ</name>
<organism evidence="1">
    <name type="scientific">hydrothermal vent metagenome</name>
    <dbReference type="NCBI Taxonomy" id="652676"/>
    <lineage>
        <taxon>unclassified sequences</taxon>
        <taxon>metagenomes</taxon>
        <taxon>ecological metagenomes</taxon>
    </lineage>
</organism>
<dbReference type="AlphaFoldDB" id="A0A1W1E6Q7"/>
<reference evidence="1" key="1">
    <citation type="submission" date="2016-10" db="EMBL/GenBank/DDBJ databases">
        <authorList>
            <person name="de Groot N.N."/>
        </authorList>
    </citation>
    <scope>NUCLEOTIDE SEQUENCE</scope>
</reference>
<dbReference type="EMBL" id="FPHZ01000247">
    <property type="protein sequence ID" value="SFV89623.1"/>
    <property type="molecule type" value="Genomic_DNA"/>
</dbReference>
<evidence type="ECO:0000313" key="1">
    <source>
        <dbReference type="EMBL" id="SFV89623.1"/>
    </source>
</evidence>